<dbReference type="Gene3D" id="3.40.630.30">
    <property type="match status" value="1"/>
</dbReference>
<dbReference type="CDD" id="cd04301">
    <property type="entry name" value="NAT_SF"/>
    <property type="match status" value="1"/>
</dbReference>
<dbReference type="EMBL" id="KV407457">
    <property type="protein sequence ID" value="KZF23132.1"/>
    <property type="molecule type" value="Genomic_DNA"/>
</dbReference>
<dbReference type="OrthoDB" id="410198at2759"/>
<name>A0A165H8H1_XYLHT</name>
<gene>
    <name evidence="2" type="ORF">L228DRAFT_267150</name>
</gene>
<dbReference type="GO" id="GO:0016747">
    <property type="term" value="F:acyltransferase activity, transferring groups other than amino-acyl groups"/>
    <property type="evidence" value="ECO:0007669"/>
    <property type="project" value="InterPro"/>
</dbReference>
<dbReference type="SUPFAM" id="SSF55729">
    <property type="entry name" value="Acyl-CoA N-acyltransferases (Nat)"/>
    <property type="match status" value="1"/>
</dbReference>
<accession>A0A165H8H1</accession>
<dbReference type="InParanoid" id="A0A165H8H1"/>
<dbReference type="Proteomes" id="UP000076632">
    <property type="component" value="Unassembled WGS sequence"/>
</dbReference>
<dbReference type="STRING" id="1328760.A0A165H8H1"/>
<feature type="domain" description="N-acetyltransferase" evidence="1">
    <location>
        <begin position="152"/>
        <end position="236"/>
    </location>
</feature>
<protein>
    <recommendedName>
        <fullName evidence="1">N-acetyltransferase domain-containing protein</fullName>
    </recommendedName>
</protein>
<organism evidence="2 3">
    <name type="scientific">Xylona heveae (strain CBS 132557 / TC161)</name>
    <dbReference type="NCBI Taxonomy" id="1328760"/>
    <lineage>
        <taxon>Eukaryota</taxon>
        <taxon>Fungi</taxon>
        <taxon>Dikarya</taxon>
        <taxon>Ascomycota</taxon>
        <taxon>Pezizomycotina</taxon>
        <taxon>Xylonomycetes</taxon>
        <taxon>Xylonales</taxon>
        <taxon>Xylonaceae</taxon>
        <taxon>Xylona</taxon>
    </lineage>
</organism>
<evidence type="ECO:0000313" key="3">
    <source>
        <dbReference type="Proteomes" id="UP000076632"/>
    </source>
</evidence>
<dbReference type="RefSeq" id="XP_018188687.1">
    <property type="nucleotide sequence ID" value="XM_018334955.1"/>
</dbReference>
<dbReference type="InterPro" id="IPR016181">
    <property type="entry name" value="Acyl_CoA_acyltransferase"/>
</dbReference>
<evidence type="ECO:0000313" key="2">
    <source>
        <dbReference type="EMBL" id="KZF23132.1"/>
    </source>
</evidence>
<dbReference type="InterPro" id="IPR052523">
    <property type="entry name" value="Trichothecene_AcTrans"/>
</dbReference>
<dbReference type="Pfam" id="PF13508">
    <property type="entry name" value="Acetyltransf_7"/>
    <property type="match status" value="1"/>
</dbReference>
<reference evidence="2 3" key="1">
    <citation type="journal article" date="2016" name="Fungal Biol.">
        <title>The genome of Xylona heveae provides a window into fungal endophytism.</title>
        <authorList>
            <person name="Gazis R."/>
            <person name="Kuo A."/>
            <person name="Riley R."/>
            <person name="LaButti K."/>
            <person name="Lipzen A."/>
            <person name="Lin J."/>
            <person name="Amirebrahimi M."/>
            <person name="Hesse C.N."/>
            <person name="Spatafora J.W."/>
            <person name="Henrissat B."/>
            <person name="Hainaut M."/>
            <person name="Grigoriev I.V."/>
            <person name="Hibbett D.S."/>
        </authorList>
    </citation>
    <scope>NUCLEOTIDE SEQUENCE [LARGE SCALE GENOMIC DNA]</scope>
    <source>
        <strain evidence="2 3">TC161</strain>
    </source>
</reference>
<dbReference type="GeneID" id="28900092"/>
<proteinExistence type="predicted"/>
<dbReference type="PROSITE" id="PS51186">
    <property type="entry name" value="GNAT"/>
    <property type="match status" value="1"/>
</dbReference>
<evidence type="ECO:0000259" key="1">
    <source>
        <dbReference type="PROSITE" id="PS51186"/>
    </source>
</evidence>
<sequence>MATTVVSATKPHATILSTSQGLPTTEQVRIVTVKEYKEAAQCLAEAFAEDDVARYFIDTEHTEQCTPEEKWKLHVNILEYVVYAHCLKGLVTTIGPNYDCVALWMPPGKNIDDLLTIFRSGMWRLRYQLCSEGKKRFFDEFLPLLHDTKLEVMGDRDDDSYYLVYIGTKSTARGKGYARKLIDNVTKQADAEGRACYLESSNAINPAIYRKLGFEERKKIFLSRAEAPIEMDIMVREPMRPTISSSSLLQGGTTILQATSASAA</sequence>
<dbReference type="OMA" id="VMNVMIR"/>
<keyword evidence="3" id="KW-1185">Reference proteome</keyword>
<dbReference type="PANTHER" id="PTHR42791">
    <property type="entry name" value="GNAT FAMILY ACETYLTRANSFERASE"/>
    <property type="match status" value="1"/>
</dbReference>
<dbReference type="InterPro" id="IPR000182">
    <property type="entry name" value="GNAT_dom"/>
</dbReference>
<dbReference type="AlphaFoldDB" id="A0A165H8H1"/>
<dbReference type="PANTHER" id="PTHR42791:SF1">
    <property type="entry name" value="N-ACETYLTRANSFERASE DOMAIN-CONTAINING PROTEIN"/>
    <property type="match status" value="1"/>
</dbReference>